<dbReference type="Pfam" id="PF03466">
    <property type="entry name" value="LysR_substrate"/>
    <property type="match status" value="1"/>
</dbReference>
<dbReference type="InterPro" id="IPR036388">
    <property type="entry name" value="WH-like_DNA-bd_sf"/>
</dbReference>
<sequence>MNLRQIEFAVAVAEEQSFTRAAERCHTVQSALSHQIAKLEDELGARLFERSSRNVRLTTAGQAFLPVARQMLGAESRIRDEVAAAAGTVRGTLTVGTISTFNHADLVDVLARFHERYPHVDIRFYQGMSENLLVDVRAERTDVALVGLWPGEPVEGVSKQNIADEELIAIIPQAHPLAQRDQISLLDLVGSRLVDFYANSGARRQTEQAFARAGIEHRVSFEVSHIDLLERIVRRGLAIGLVPRFEGYTCDRLKMVPVSDGPQRRVWAVWNLDPTPAAVAFLRMVHEALIENGHGLPEPRVMP</sequence>
<keyword evidence="3" id="KW-0238">DNA-binding</keyword>
<keyword evidence="7" id="KW-1185">Reference proteome</keyword>
<reference evidence="7" key="1">
    <citation type="journal article" date="2019" name="Int. J. Syst. Evol. Microbiol.">
        <title>The Global Catalogue of Microorganisms (GCM) 10K type strain sequencing project: providing services to taxonomists for standard genome sequencing and annotation.</title>
        <authorList>
            <consortium name="The Broad Institute Genomics Platform"/>
            <consortium name="The Broad Institute Genome Sequencing Center for Infectious Disease"/>
            <person name="Wu L."/>
            <person name="Ma J."/>
        </authorList>
    </citation>
    <scope>NUCLEOTIDE SEQUENCE [LARGE SCALE GENOMIC DNA]</scope>
    <source>
        <strain evidence="7">CGMCC 1.8859</strain>
    </source>
</reference>
<dbReference type="CDD" id="cd08436">
    <property type="entry name" value="PBP2_LTTR_like_3"/>
    <property type="match status" value="1"/>
</dbReference>
<comment type="similarity">
    <text evidence="1">Belongs to the LysR transcriptional regulatory family.</text>
</comment>
<dbReference type="InterPro" id="IPR000847">
    <property type="entry name" value="LysR_HTH_N"/>
</dbReference>
<dbReference type="Proteomes" id="UP000637267">
    <property type="component" value="Unassembled WGS sequence"/>
</dbReference>
<protein>
    <submittedName>
        <fullName evidence="6">LysR family transcriptional regulator</fullName>
    </submittedName>
</protein>
<organism evidence="6 7">
    <name type="scientific">Silvimonas iriomotensis</name>
    <dbReference type="NCBI Taxonomy" id="449662"/>
    <lineage>
        <taxon>Bacteria</taxon>
        <taxon>Pseudomonadati</taxon>
        <taxon>Pseudomonadota</taxon>
        <taxon>Betaproteobacteria</taxon>
        <taxon>Neisseriales</taxon>
        <taxon>Chitinibacteraceae</taxon>
        <taxon>Silvimonas</taxon>
    </lineage>
</organism>
<dbReference type="RefSeq" id="WP_188705152.1">
    <property type="nucleotide sequence ID" value="NZ_BMLX01000004.1"/>
</dbReference>
<evidence type="ECO:0000313" key="7">
    <source>
        <dbReference type="Proteomes" id="UP000637267"/>
    </source>
</evidence>
<dbReference type="PROSITE" id="PS50931">
    <property type="entry name" value="HTH_LYSR"/>
    <property type="match status" value="1"/>
</dbReference>
<dbReference type="PANTHER" id="PTHR30346:SF30">
    <property type="entry name" value="SMALL NEUTRAL PROTEASE REGULATORY PROTEIN"/>
    <property type="match status" value="1"/>
</dbReference>
<gene>
    <name evidence="6" type="ORF">GCM10010970_29700</name>
</gene>
<dbReference type="PRINTS" id="PR00039">
    <property type="entry name" value="HTHLYSR"/>
</dbReference>
<dbReference type="SUPFAM" id="SSF46785">
    <property type="entry name" value="Winged helix' DNA-binding domain"/>
    <property type="match status" value="1"/>
</dbReference>
<feature type="domain" description="HTH lysR-type" evidence="5">
    <location>
        <begin position="1"/>
        <end position="58"/>
    </location>
</feature>
<evidence type="ECO:0000256" key="4">
    <source>
        <dbReference type="ARBA" id="ARBA00023163"/>
    </source>
</evidence>
<dbReference type="PANTHER" id="PTHR30346">
    <property type="entry name" value="TRANSCRIPTIONAL DUAL REGULATOR HCAR-RELATED"/>
    <property type="match status" value="1"/>
</dbReference>
<evidence type="ECO:0000259" key="5">
    <source>
        <dbReference type="PROSITE" id="PS50931"/>
    </source>
</evidence>
<dbReference type="Gene3D" id="3.40.190.290">
    <property type="match status" value="1"/>
</dbReference>
<name>A0ABQ2PBT0_9NEIS</name>
<comment type="caution">
    <text evidence="6">The sequence shown here is derived from an EMBL/GenBank/DDBJ whole genome shotgun (WGS) entry which is preliminary data.</text>
</comment>
<dbReference type="Pfam" id="PF00126">
    <property type="entry name" value="HTH_1"/>
    <property type="match status" value="1"/>
</dbReference>
<dbReference type="Gene3D" id="1.10.10.10">
    <property type="entry name" value="Winged helix-like DNA-binding domain superfamily/Winged helix DNA-binding domain"/>
    <property type="match status" value="1"/>
</dbReference>
<evidence type="ECO:0000256" key="2">
    <source>
        <dbReference type="ARBA" id="ARBA00023015"/>
    </source>
</evidence>
<dbReference type="InterPro" id="IPR005119">
    <property type="entry name" value="LysR_subst-bd"/>
</dbReference>
<evidence type="ECO:0000256" key="1">
    <source>
        <dbReference type="ARBA" id="ARBA00009437"/>
    </source>
</evidence>
<evidence type="ECO:0000256" key="3">
    <source>
        <dbReference type="ARBA" id="ARBA00023125"/>
    </source>
</evidence>
<evidence type="ECO:0000313" key="6">
    <source>
        <dbReference type="EMBL" id="GGP22970.1"/>
    </source>
</evidence>
<keyword evidence="4" id="KW-0804">Transcription</keyword>
<keyword evidence="2" id="KW-0805">Transcription regulation</keyword>
<dbReference type="SUPFAM" id="SSF53850">
    <property type="entry name" value="Periplasmic binding protein-like II"/>
    <property type="match status" value="1"/>
</dbReference>
<proteinExistence type="inferred from homology"/>
<dbReference type="InterPro" id="IPR036390">
    <property type="entry name" value="WH_DNA-bd_sf"/>
</dbReference>
<accession>A0ABQ2PBT0</accession>
<dbReference type="EMBL" id="BMLX01000004">
    <property type="protein sequence ID" value="GGP22970.1"/>
    <property type="molecule type" value="Genomic_DNA"/>
</dbReference>